<keyword evidence="1" id="KW-0150">Chloroplast</keyword>
<name>A0A7T8G4B7_SCYLO</name>
<proteinExistence type="predicted"/>
<dbReference type="EMBL" id="MK798154">
    <property type="protein sequence ID" value="QQP22230.1"/>
    <property type="molecule type" value="Genomic_DNA"/>
</dbReference>
<keyword evidence="1" id="KW-0934">Plastid</keyword>
<geneLocation type="chloroplast" evidence="1"/>
<dbReference type="GeneID" id="67145592"/>
<sequence>MLPMNHAVFVVKLVEKPIHLNYKEYETIEIKVQFPVLRQKDSRSELTLLLWGDYRNDFLKYYKVQDYLIIQGILTLKGYKDRENEPKVIVKRIYPFLLV</sequence>
<reference evidence="1" key="1">
    <citation type="journal article" date="2019" name="Mitochondrial DNA Part B Resour">
        <title>The complete plastid genome of the brown alga Scytosiphon lomentaria (scytosiphonaceae, phaeophyceae).</title>
        <authorList>
            <person name="Xu K."/>
            <person name="Zhou B."/>
            <person name="Sun Y."/>
            <person name="Zang Y."/>
        </authorList>
    </citation>
    <scope>NUCLEOTIDE SEQUENCE</scope>
</reference>
<accession>A0A7T8G4B7</accession>
<protein>
    <submittedName>
        <fullName evidence="1">Ycf41</fullName>
    </submittedName>
</protein>
<evidence type="ECO:0000313" key="1">
    <source>
        <dbReference type="EMBL" id="QQP22230.1"/>
    </source>
</evidence>
<dbReference type="RefSeq" id="YP_010147370.1">
    <property type="nucleotide sequence ID" value="NC_057081.1"/>
</dbReference>
<organism evidence="1">
    <name type="scientific">Scytosiphon lomentaria</name>
    <name type="common">Beanweed</name>
    <name type="synonym">Chorda lomentaria</name>
    <dbReference type="NCBI Taxonomy" id="27967"/>
    <lineage>
        <taxon>Eukaryota</taxon>
        <taxon>Sar</taxon>
        <taxon>Stramenopiles</taxon>
        <taxon>Ochrophyta</taxon>
        <taxon>PX clade</taxon>
        <taxon>Phaeophyceae</taxon>
        <taxon>Ectocarpales</taxon>
        <taxon>Scytosiphonaceae</taxon>
        <taxon>Scytosiphon</taxon>
    </lineage>
</organism>
<gene>
    <name evidence="1" type="primary">ycf41</name>
</gene>
<dbReference type="AlphaFoldDB" id="A0A7T8G4B7"/>